<accession>A0A1S3YKJ4</accession>
<reference evidence="3" key="2">
    <citation type="submission" date="2025-08" db="UniProtKB">
        <authorList>
            <consortium name="RefSeq"/>
        </authorList>
    </citation>
    <scope>IDENTIFICATION</scope>
    <source>
        <tissue evidence="3">Leaf</tissue>
    </source>
</reference>
<dbReference type="InterPro" id="IPR016197">
    <property type="entry name" value="Chromo-like_dom_sf"/>
</dbReference>
<dbReference type="GeneID" id="107777095"/>
<evidence type="ECO:0000313" key="3">
    <source>
        <dbReference type="RefSeq" id="XP_016452563.1"/>
    </source>
</evidence>
<dbReference type="PANTHER" id="PTHR46148:SF52">
    <property type="entry name" value="OS04G0603800 PROTEIN"/>
    <property type="match status" value="1"/>
</dbReference>
<dbReference type="OMA" id="EDATWKY"/>
<dbReference type="SUPFAM" id="SSF54160">
    <property type="entry name" value="Chromo domain-like"/>
    <property type="match status" value="1"/>
</dbReference>
<reference evidence="2" key="1">
    <citation type="journal article" date="2014" name="Nat. Commun.">
        <title>The tobacco genome sequence and its comparison with those of tomato and potato.</title>
        <authorList>
            <person name="Sierro N."/>
            <person name="Battey J.N."/>
            <person name="Ouadi S."/>
            <person name="Bakaher N."/>
            <person name="Bovet L."/>
            <person name="Willig A."/>
            <person name="Goepfert S."/>
            <person name="Peitsch M.C."/>
            <person name="Ivanov N.V."/>
        </authorList>
    </citation>
    <scope>NUCLEOTIDE SEQUENCE [LARGE SCALE GENOMIC DNA]</scope>
</reference>
<organism evidence="2 3">
    <name type="scientific">Nicotiana tabacum</name>
    <name type="common">Common tobacco</name>
    <dbReference type="NCBI Taxonomy" id="4097"/>
    <lineage>
        <taxon>Eukaryota</taxon>
        <taxon>Viridiplantae</taxon>
        <taxon>Streptophyta</taxon>
        <taxon>Embryophyta</taxon>
        <taxon>Tracheophyta</taxon>
        <taxon>Spermatophyta</taxon>
        <taxon>Magnoliopsida</taxon>
        <taxon>eudicotyledons</taxon>
        <taxon>Gunneridae</taxon>
        <taxon>Pentapetalae</taxon>
        <taxon>asterids</taxon>
        <taxon>lamiids</taxon>
        <taxon>Solanales</taxon>
        <taxon>Solanaceae</taxon>
        <taxon>Nicotianoideae</taxon>
        <taxon>Nicotianeae</taxon>
        <taxon>Nicotiana</taxon>
    </lineage>
</organism>
<proteinExistence type="predicted"/>
<keyword evidence="2" id="KW-1185">Reference proteome</keyword>
<dbReference type="PaxDb" id="4097-A0A1S3YKJ4"/>
<dbReference type="AlphaFoldDB" id="A0A1S3YKJ4"/>
<protein>
    <submittedName>
        <fullName evidence="3">Uncharacterized protein LOC107777095</fullName>
    </submittedName>
</protein>
<dbReference type="Pfam" id="PF24626">
    <property type="entry name" value="SH3_Tf2-1"/>
    <property type="match status" value="1"/>
</dbReference>
<sequence length="121" mass="13937">MKFYVDKNRSDRVLEILQRIGSVAYRLELPPRSQIHHVFHVSQLKKRVGPDIIPQQQPPICDGDGCILVQPVTILQRKMVKVNNGVGVKVLVQWANLKAEDATWKYWGYLKSKFPEFVAIL</sequence>
<dbReference type="OrthoDB" id="1280581at2759"/>
<dbReference type="PANTHER" id="PTHR46148">
    <property type="entry name" value="CHROMO DOMAIN-CONTAINING PROTEIN"/>
    <property type="match status" value="1"/>
</dbReference>
<evidence type="ECO:0000313" key="2">
    <source>
        <dbReference type="Proteomes" id="UP000790787"/>
    </source>
</evidence>
<dbReference type="STRING" id="4097.A0A1S3YKJ4"/>
<name>A0A1S3YKJ4_TOBAC</name>
<dbReference type="InterPro" id="IPR056924">
    <property type="entry name" value="SH3_Tf2-1"/>
</dbReference>
<dbReference type="KEGG" id="nta:107777095"/>
<dbReference type="Proteomes" id="UP000790787">
    <property type="component" value="Chromosome 3"/>
</dbReference>
<feature type="domain" description="Tf2-1-like SH3-like" evidence="1">
    <location>
        <begin position="14"/>
        <end position="46"/>
    </location>
</feature>
<evidence type="ECO:0000259" key="1">
    <source>
        <dbReference type="Pfam" id="PF24626"/>
    </source>
</evidence>
<gene>
    <name evidence="3" type="primary">LOC107777095</name>
</gene>
<dbReference type="RefSeq" id="XP_016452563.1">
    <property type="nucleotide sequence ID" value="XM_016597077.1"/>
</dbReference>